<organism evidence="1 2">
    <name type="scientific">Leptospira congkakensis</name>
    <dbReference type="NCBI Taxonomy" id="2484932"/>
    <lineage>
        <taxon>Bacteria</taxon>
        <taxon>Pseudomonadati</taxon>
        <taxon>Spirochaetota</taxon>
        <taxon>Spirochaetia</taxon>
        <taxon>Leptospirales</taxon>
        <taxon>Leptospiraceae</taxon>
        <taxon>Leptospira</taxon>
    </lineage>
</organism>
<dbReference type="EMBL" id="RQGP01000022">
    <property type="protein sequence ID" value="TGL90224.1"/>
    <property type="molecule type" value="Genomic_DNA"/>
</dbReference>
<protein>
    <submittedName>
        <fullName evidence="1">Acylneuraminate cytidylyltransferase family protein</fullName>
    </submittedName>
</protein>
<evidence type="ECO:0000313" key="1">
    <source>
        <dbReference type="EMBL" id="TGL90224.1"/>
    </source>
</evidence>
<accession>A0A4Z1A6D2</accession>
<dbReference type="Proteomes" id="UP000298263">
    <property type="component" value="Unassembled WGS sequence"/>
</dbReference>
<dbReference type="Gene3D" id="3.90.550.10">
    <property type="entry name" value="Spore Coat Polysaccharide Biosynthesis Protein SpsA, Chain A"/>
    <property type="match status" value="1"/>
</dbReference>
<keyword evidence="1" id="KW-0548">Nucleotidyltransferase</keyword>
<dbReference type="AlphaFoldDB" id="A0A4Z1A6D2"/>
<dbReference type="CDD" id="cd02513">
    <property type="entry name" value="CMP-NeuAc_Synthase"/>
    <property type="match status" value="1"/>
</dbReference>
<dbReference type="RefSeq" id="WP_135583229.1">
    <property type="nucleotide sequence ID" value="NZ_RQGO01000005.1"/>
</dbReference>
<dbReference type="InterPro" id="IPR003329">
    <property type="entry name" value="Cytidylyl_trans"/>
</dbReference>
<dbReference type="Pfam" id="PF02348">
    <property type="entry name" value="CTP_transf_3"/>
    <property type="match status" value="1"/>
</dbReference>
<dbReference type="InterPro" id="IPR050793">
    <property type="entry name" value="CMP-NeuNAc_synthase"/>
</dbReference>
<dbReference type="SUPFAM" id="SSF53448">
    <property type="entry name" value="Nucleotide-diphospho-sugar transferases"/>
    <property type="match status" value="1"/>
</dbReference>
<gene>
    <name evidence="1" type="ORF">EHQ69_09730</name>
</gene>
<evidence type="ECO:0000313" key="2">
    <source>
        <dbReference type="Proteomes" id="UP000298263"/>
    </source>
</evidence>
<dbReference type="InterPro" id="IPR029044">
    <property type="entry name" value="Nucleotide-diphossugar_trans"/>
</dbReference>
<sequence>MFLEKAEKIEMVNVDSNKHFIALIPARGGSKGVKRKNIRLLNGKPLLTYTAEAAKSSKYISRIFLSSDDEEILQLGKNLGLELVMRPENVSSDKSTANEVIAHFVKVSSDEFLENTFLVYLQPTSPLRTSFHIDSAIEVLLGNNEGSVVSVTLLEKNPFKAYLIDQHGHLNPLMGEKYLNMNRQDLPDVYVPNGAIYIFSLSEFLKTGRIPTNKSLPFVMNSDVSRDIDTEKDLIEAELFLKGKNNG</sequence>
<name>A0A4Z1A6D2_9LEPT</name>
<proteinExistence type="predicted"/>
<comment type="caution">
    <text evidence="1">The sequence shown here is derived from an EMBL/GenBank/DDBJ whole genome shotgun (WGS) entry which is preliminary data.</text>
</comment>
<keyword evidence="2" id="KW-1185">Reference proteome</keyword>
<dbReference type="PANTHER" id="PTHR21485">
    <property type="entry name" value="HAD SUPERFAMILY MEMBERS CMAS AND KDSC"/>
    <property type="match status" value="1"/>
</dbReference>
<dbReference type="GO" id="GO:0008781">
    <property type="term" value="F:N-acylneuraminate cytidylyltransferase activity"/>
    <property type="evidence" value="ECO:0007669"/>
    <property type="project" value="TreeGrafter"/>
</dbReference>
<keyword evidence="1" id="KW-0808">Transferase</keyword>
<dbReference type="PANTHER" id="PTHR21485:SF6">
    <property type="entry name" value="N-ACYLNEURAMINATE CYTIDYLYLTRANSFERASE-RELATED"/>
    <property type="match status" value="1"/>
</dbReference>
<reference evidence="1" key="1">
    <citation type="journal article" date="2019" name="PLoS Negl. Trop. Dis.">
        <title>Revisiting the worldwide diversity of Leptospira species in the environment.</title>
        <authorList>
            <person name="Vincent A.T."/>
            <person name="Schiettekatte O."/>
            <person name="Bourhy P."/>
            <person name="Veyrier F.J."/>
            <person name="Picardeau M."/>
        </authorList>
    </citation>
    <scope>NUCLEOTIDE SEQUENCE [LARGE SCALE GENOMIC DNA]</scope>
    <source>
        <strain evidence="1">201702422</strain>
    </source>
</reference>
<dbReference type="OrthoDB" id="9805604at2"/>